<dbReference type="Gene3D" id="2.40.440.10">
    <property type="entry name" value="L,D-transpeptidase catalytic domain-like"/>
    <property type="match status" value="1"/>
</dbReference>
<keyword evidence="10" id="KW-1185">Reference proteome</keyword>
<dbReference type="UniPathway" id="UPA00219"/>
<evidence type="ECO:0000256" key="5">
    <source>
        <dbReference type="ARBA" id="ARBA00023316"/>
    </source>
</evidence>
<comment type="pathway">
    <text evidence="1">Cell wall biogenesis; peptidoglycan biosynthesis.</text>
</comment>
<feature type="region of interest" description="Disordered" evidence="6">
    <location>
        <begin position="100"/>
        <end position="125"/>
    </location>
</feature>
<keyword evidence="2" id="KW-0808">Transferase</keyword>
<evidence type="ECO:0000256" key="3">
    <source>
        <dbReference type="ARBA" id="ARBA00022960"/>
    </source>
</evidence>
<keyword evidence="7" id="KW-1133">Transmembrane helix</keyword>
<feature type="region of interest" description="Disordered" evidence="6">
    <location>
        <begin position="1"/>
        <end position="33"/>
    </location>
</feature>
<evidence type="ECO:0000256" key="4">
    <source>
        <dbReference type="ARBA" id="ARBA00022984"/>
    </source>
</evidence>
<dbReference type="GO" id="GO:0071555">
    <property type="term" value="P:cell wall organization"/>
    <property type="evidence" value="ECO:0007669"/>
    <property type="project" value="UniProtKB-KW"/>
</dbReference>
<dbReference type="AlphaFoldDB" id="A0A7G1P3E3"/>
<dbReference type="KEGG" id="sgm:GCM10017557_43310"/>
<organism evidence="9 10">
    <name type="scientific">Streptomyces aurantiacus</name>
    <dbReference type="NCBI Taxonomy" id="47760"/>
    <lineage>
        <taxon>Bacteria</taxon>
        <taxon>Bacillati</taxon>
        <taxon>Actinomycetota</taxon>
        <taxon>Actinomycetes</taxon>
        <taxon>Kitasatosporales</taxon>
        <taxon>Streptomycetaceae</taxon>
        <taxon>Streptomyces</taxon>
        <taxon>Streptomyces aurantiacus group</taxon>
    </lineage>
</organism>
<evidence type="ECO:0000256" key="7">
    <source>
        <dbReference type="SAM" id="Phobius"/>
    </source>
</evidence>
<dbReference type="Pfam" id="PF03734">
    <property type="entry name" value="YkuD"/>
    <property type="match status" value="1"/>
</dbReference>
<evidence type="ECO:0000313" key="10">
    <source>
        <dbReference type="Proteomes" id="UP000516444"/>
    </source>
</evidence>
<proteinExistence type="predicted"/>
<evidence type="ECO:0000256" key="2">
    <source>
        <dbReference type="ARBA" id="ARBA00022679"/>
    </source>
</evidence>
<dbReference type="InterPro" id="IPR005490">
    <property type="entry name" value="LD_TPept_cat_dom"/>
</dbReference>
<reference evidence="9 10" key="1">
    <citation type="journal article" date="2014" name="Int. J. Syst. Evol. Microbiol.">
        <title>Complete genome sequence of Corynebacterium casei LMG S-19264T (=DSM 44701T), isolated from a smear-ripened cheese.</title>
        <authorList>
            <consortium name="US DOE Joint Genome Institute (JGI-PGF)"/>
            <person name="Walter F."/>
            <person name="Albersmeier A."/>
            <person name="Kalinowski J."/>
            <person name="Ruckert C."/>
        </authorList>
    </citation>
    <scope>NUCLEOTIDE SEQUENCE [LARGE SCALE GENOMIC DNA]</scope>
    <source>
        <strain evidence="9 10">JCM 4677</strain>
    </source>
</reference>
<feature type="compositionally biased region" description="Low complexity" evidence="6">
    <location>
        <begin position="277"/>
        <end position="297"/>
    </location>
</feature>
<evidence type="ECO:0000256" key="1">
    <source>
        <dbReference type="ARBA" id="ARBA00004752"/>
    </source>
</evidence>
<dbReference type="InterPro" id="IPR038063">
    <property type="entry name" value="Transpep_catalytic_dom"/>
</dbReference>
<dbReference type="Proteomes" id="UP000516444">
    <property type="component" value="Chromosome"/>
</dbReference>
<dbReference type="CDD" id="cd16913">
    <property type="entry name" value="YkuD_like"/>
    <property type="match status" value="1"/>
</dbReference>
<accession>A0A7G1P3E3</accession>
<protein>
    <recommendedName>
        <fullName evidence="8">L,D-TPase catalytic domain-containing protein</fullName>
    </recommendedName>
</protein>
<keyword evidence="7" id="KW-0812">Transmembrane</keyword>
<feature type="transmembrane region" description="Helical" evidence="7">
    <location>
        <begin position="75"/>
        <end position="96"/>
    </location>
</feature>
<feature type="compositionally biased region" description="Gly residues" evidence="6">
    <location>
        <begin position="21"/>
        <end position="33"/>
    </location>
</feature>
<sequence length="297" mass="30648">MSDELTPGRWHGNLEGESGNAEGGSGAGSGSGVGFERSALAVALRELTQDHETPPTVSGSEIRRRAVRRRRRRKAALATAGTAGVGALALVLAVAFTGGEHGEHSRSTRPAAGYGEPTPSVTAGPVPATVAATVDLGRRQLVAEGRTVPISSGTEKSPTATGLMTVTAKYRSAAVPADVAGWSTYDMKASWVMRLRGPGDRTNYLLSLDWDQKAPGSYDITGGAIGLQREDAMWLYEMLRPGAVVEVVGATPTRPADVSTPSLATPGRATPERSTEEAATSTGAARATGAVGSDTRP</sequence>
<dbReference type="SUPFAM" id="SSF141523">
    <property type="entry name" value="L,D-transpeptidase catalytic domain-like"/>
    <property type="match status" value="1"/>
</dbReference>
<keyword evidence="3" id="KW-0133">Cell shape</keyword>
<keyword evidence="4" id="KW-0573">Peptidoglycan synthesis</keyword>
<dbReference type="GO" id="GO:0008360">
    <property type="term" value="P:regulation of cell shape"/>
    <property type="evidence" value="ECO:0007669"/>
    <property type="project" value="UniProtKB-KW"/>
</dbReference>
<evidence type="ECO:0000259" key="8">
    <source>
        <dbReference type="Pfam" id="PF03734"/>
    </source>
</evidence>
<dbReference type="GO" id="GO:0009252">
    <property type="term" value="P:peptidoglycan biosynthetic process"/>
    <property type="evidence" value="ECO:0007669"/>
    <property type="project" value="UniProtKB-UniPathway"/>
</dbReference>
<evidence type="ECO:0000256" key="6">
    <source>
        <dbReference type="SAM" id="MobiDB-lite"/>
    </source>
</evidence>
<feature type="domain" description="L,D-TPase catalytic" evidence="8">
    <location>
        <begin position="132"/>
        <end position="247"/>
    </location>
</feature>
<evidence type="ECO:0000313" key="9">
    <source>
        <dbReference type="EMBL" id="BCL29472.1"/>
    </source>
</evidence>
<keyword evidence="7" id="KW-0472">Membrane</keyword>
<dbReference type="GO" id="GO:0016740">
    <property type="term" value="F:transferase activity"/>
    <property type="evidence" value="ECO:0007669"/>
    <property type="project" value="UniProtKB-KW"/>
</dbReference>
<keyword evidence="5" id="KW-0961">Cell wall biogenesis/degradation</keyword>
<dbReference type="RefSeq" id="WP_190851589.1">
    <property type="nucleotide sequence ID" value="NZ_AP023440.1"/>
</dbReference>
<feature type="region of interest" description="Disordered" evidence="6">
    <location>
        <begin position="47"/>
        <end position="67"/>
    </location>
</feature>
<dbReference type="EMBL" id="AP023440">
    <property type="protein sequence ID" value="BCL29472.1"/>
    <property type="molecule type" value="Genomic_DNA"/>
</dbReference>
<gene>
    <name evidence="9" type="ORF">GCM10017557_43310</name>
</gene>
<feature type="region of interest" description="Disordered" evidence="6">
    <location>
        <begin position="253"/>
        <end position="297"/>
    </location>
</feature>
<name>A0A7G1P3E3_9ACTN</name>